<dbReference type="AlphaFoldDB" id="A0A0E9N447"/>
<gene>
    <name evidence="1" type="ORF">FPE01S_03_06370</name>
</gene>
<name>A0A0E9N447_9BACT</name>
<evidence type="ECO:0000313" key="1">
    <source>
        <dbReference type="EMBL" id="GAO44599.1"/>
    </source>
</evidence>
<sequence length="209" mass="22915">MSTTTVAVITADIVNSTALPKKQAKQLNHQLEALLLPYQYEFYRGDSFQVLVPDPAEALTIGLQCRSLAIAFSPKDDEKHTDIRLSIGIGKSPLPVSKLGAASGEAFLLSGRAFDALEKSDKRLSITVSNPLASTALAVVADYADAVFAQLTVNQARLYQLMFTGATQLEAAATLKKSKSTVHQYVVSGKWYETERILYHYREIVKHIL</sequence>
<proteinExistence type="predicted"/>
<protein>
    <recommendedName>
        <fullName evidence="3">SatD family protein</fullName>
    </recommendedName>
</protein>
<dbReference type="EMBL" id="BBWV01000003">
    <property type="protein sequence ID" value="GAO44599.1"/>
    <property type="molecule type" value="Genomic_DNA"/>
</dbReference>
<dbReference type="STRING" id="1220578.FPE01S_03_06370"/>
<dbReference type="RefSeq" id="WP_046370500.1">
    <property type="nucleotide sequence ID" value="NZ_BBWV01000003.1"/>
</dbReference>
<dbReference type="Proteomes" id="UP000033121">
    <property type="component" value="Unassembled WGS sequence"/>
</dbReference>
<evidence type="ECO:0000313" key="2">
    <source>
        <dbReference type="Proteomes" id="UP000033121"/>
    </source>
</evidence>
<organism evidence="1 2">
    <name type="scientific">Flavihumibacter petaseus NBRC 106054</name>
    <dbReference type="NCBI Taxonomy" id="1220578"/>
    <lineage>
        <taxon>Bacteria</taxon>
        <taxon>Pseudomonadati</taxon>
        <taxon>Bacteroidota</taxon>
        <taxon>Chitinophagia</taxon>
        <taxon>Chitinophagales</taxon>
        <taxon>Chitinophagaceae</taxon>
        <taxon>Flavihumibacter</taxon>
    </lineage>
</organism>
<evidence type="ECO:0008006" key="3">
    <source>
        <dbReference type="Google" id="ProtNLM"/>
    </source>
</evidence>
<keyword evidence="2" id="KW-1185">Reference proteome</keyword>
<accession>A0A0E9N447</accession>
<comment type="caution">
    <text evidence="1">The sequence shown here is derived from an EMBL/GenBank/DDBJ whole genome shotgun (WGS) entry which is preliminary data.</text>
</comment>
<dbReference type="OrthoDB" id="7064118at2"/>
<reference evidence="1 2" key="1">
    <citation type="submission" date="2015-04" db="EMBL/GenBank/DDBJ databases">
        <title>Whole genome shotgun sequence of Flavihumibacter petaseus NBRC 106054.</title>
        <authorList>
            <person name="Miyazawa S."/>
            <person name="Hosoyama A."/>
            <person name="Hashimoto M."/>
            <person name="Noguchi M."/>
            <person name="Tsuchikane K."/>
            <person name="Ohji S."/>
            <person name="Yamazoe A."/>
            <person name="Ichikawa N."/>
            <person name="Kimura A."/>
            <person name="Fujita N."/>
        </authorList>
    </citation>
    <scope>NUCLEOTIDE SEQUENCE [LARGE SCALE GENOMIC DNA]</scope>
    <source>
        <strain evidence="1 2">NBRC 106054</strain>
    </source>
</reference>